<dbReference type="GeneID" id="30582582"/>
<dbReference type="OrthoDB" id="142194at2157"/>
<reference evidence="3 5" key="2">
    <citation type="submission" date="2016-10" db="EMBL/GenBank/DDBJ databases">
        <authorList>
            <person name="de Groot N.N."/>
        </authorList>
    </citation>
    <scope>NUCLEOTIDE SEQUENCE [LARGE SCALE GENOMIC DNA]</scope>
    <source>
        <strain evidence="3 5">Z-7982</strain>
    </source>
</reference>
<organism evidence="1 4">
    <name type="scientific">Methanohalophilus halophilus</name>
    <dbReference type="NCBI Taxonomy" id="2177"/>
    <lineage>
        <taxon>Archaea</taxon>
        <taxon>Methanobacteriati</taxon>
        <taxon>Methanobacteriota</taxon>
        <taxon>Stenosarchaea group</taxon>
        <taxon>Methanomicrobia</taxon>
        <taxon>Methanosarcinales</taxon>
        <taxon>Methanosarcinaceae</taxon>
        <taxon>Methanohalophilus</taxon>
    </lineage>
</organism>
<dbReference type="AlphaFoldDB" id="A0A1L3Q0Q2"/>
<gene>
    <name evidence="1" type="ORF">BHR79_02450</name>
    <name evidence="2" type="ORF">EFE40_00335</name>
    <name evidence="3" type="ORF">SAMN04515625_0316</name>
</gene>
<dbReference type="Proteomes" id="UP000198669">
    <property type="component" value="Unassembled WGS sequence"/>
</dbReference>
<dbReference type="EMBL" id="CP017921">
    <property type="protein sequence ID" value="APH38458.1"/>
    <property type="molecule type" value="Genomic_DNA"/>
</dbReference>
<evidence type="ECO:0000313" key="6">
    <source>
        <dbReference type="Proteomes" id="UP000267921"/>
    </source>
</evidence>
<accession>A0A1L3Q0Q2</accession>
<reference evidence="1 4" key="1">
    <citation type="submission" date="2016-10" db="EMBL/GenBank/DDBJ databases">
        <title>Methanohalophilus halophilus.</title>
        <authorList>
            <person name="L'haridon S."/>
        </authorList>
    </citation>
    <scope>NUCLEOTIDE SEQUENCE [LARGE SCALE GENOMIC DNA]</scope>
    <source>
        <strain evidence="1 4">Z-7982</strain>
    </source>
</reference>
<dbReference type="KEGG" id="mhaz:BHR79_02450"/>
<proteinExistence type="predicted"/>
<name>A0A1L3Q0Q2_9EURY</name>
<protein>
    <submittedName>
        <fullName evidence="1">Uncharacterized protein</fullName>
    </submittedName>
</protein>
<dbReference type="RefSeq" id="WP_072560846.1">
    <property type="nucleotide sequence ID" value="NZ_CP017921.1"/>
</dbReference>
<keyword evidence="4" id="KW-1185">Reference proteome</keyword>
<dbReference type="Proteomes" id="UP000186879">
    <property type="component" value="Chromosome"/>
</dbReference>
<evidence type="ECO:0000313" key="4">
    <source>
        <dbReference type="Proteomes" id="UP000186879"/>
    </source>
</evidence>
<sequence>MHIGNLGTDSWRGFKGNATFDASNISKNDIDEWATLIEVKVTWQEDGERFEKTFPDVVK</sequence>
<reference evidence="2 6" key="3">
    <citation type="submission" date="2018-10" db="EMBL/GenBank/DDBJ databases">
        <title>Cultivation of a novel Methanohalophilus strain from Kebrit Deep of the Red Sea and a genomic comparison of members of the genus Methanohalophilus.</title>
        <authorList>
            <person name="Guan Y."/>
            <person name="Ngugi D.K."/>
            <person name="Stingl U."/>
        </authorList>
    </citation>
    <scope>NUCLEOTIDE SEQUENCE [LARGE SCALE GENOMIC DNA]</scope>
    <source>
        <strain evidence="2 6">DSM 3094</strain>
    </source>
</reference>
<evidence type="ECO:0000313" key="2">
    <source>
        <dbReference type="EMBL" id="RNI10665.1"/>
    </source>
</evidence>
<dbReference type="EMBL" id="RJJG01000001">
    <property type="protein sequence ID" value="RNI10665.1"/>
    <property type="molecule type" value="Genomic_DNA"/>
</dbReference>
<evidence type="ECO:0000313" key="3">
    <source>
        <dbReference type="EMBL" id="SDW08918.1"/>
    </source>
</evidence>
<dbReference type="Proteomes" id="UP000267921">
    <property type="component" value="Unassembled WGS sequence"/>
</dbReference>
<evidence type="ECO:0000313" key="1">
    <source>
        <dbReference type="EMBL" id="APH38458.1"/>
    </source>
</evidence>
<dbReference type="EMBL" id="FNMU01000001">
    <property type="protein sequence ID" value="SDW08918.1"/>
    <property type="molecule type" value="Genomic_DNA"/>
</dbReference>
<evidence type="ECO:0000313" key="5">
    <source>
        <dbReference type="Proteomes" id="UP000198669"/>
    </source>
</evidence>